<dbReference type="InParanoid" id="A0A420XNT4"/>
<comment type="caution">
    <text evidence="1">The sequence shown here is derived from an EMBL/GenBank/DDBJ whole genome shotgun (WGS) entry which is preliminary data.</text>
</comment>
<evidence type="ECO:0008006" key="3">
    <source>
        <dbReference type="Google" id="ProtNLM"/>
    </source>
</evidence>
<dbReference type="OrthoDB" id="978859at2"/>
<gene>
    <name evidence="1" type="ORF">CLV35_2353</name>
</gene>
<proteinExistence type="predicted"/>
<evidence type="ECO:0000313" key="1">
    <source>
        <dbReference type="EMBL" id="RKS73859.1"/>
    </source>
</evidence>
<dbReference type="SUPFAM" id="SSF48371">
    <property type="entry name" value="ARM repeat"/>
    <property type="match status" value="1"/>
</dbReference>
<keyword evidence="2" id="KW-1185">Reference proteome</keyword>
<protein>
    <recommendedName>
        <fullName evidence="3">HEAT repeat protein</fullName>
    </recommendedName>
</protein>
<name>A0A420XNT4_9ACTN</name>
<dbReference type="AlphaFoldDB" id="A0A420XNT4"/>
<dbReference type="Gene3D" id="1.25.10.10">
    <property type="entry name" value="Leucine-rich Repeat Variant"/>
    <property type="match status" value="1"/>
</dbReference>
<reference evidence="1 2" key="1">
    <citation type="submission" date="2018-10" db="EMBL/GenBank/DDBJ databases">
        <title>Genomic Encyclopedia of Archaeal and Bacterial Type Strains, Phase II (KMG-II): from individual species to whole genera.</title>
        <authorList>
            <person name="Goeker M."/>
        </authorList>
    </citation>
    <scope>NUCLEOTIDE SEQUENCE [LARGE SCALE GENOMIC DNA]</scope>
    <source>
        <strain evidence="1 2">RP-AC37</strain>
    </source>
</reference>
<dbReference type="InterPro" id="IPR011989">
    <property type="entry name" value="ARM-like"/>
</dbReference>
<organism evidence="1 2">
    <name type="scientific">Motilibacter peucedani</name>
    <dbReference type="NCBI Taxonomy" id="598650"/>
    <lineage>
        <taxon>Bacteria</taxon>
        <taxon>Bacillati</taxon>
        <taxon>Actinomycetota</taxon>
        <taxon>Actinomycetes</taxon>
        <taxon>Motilibacterales</taxon>
        <taxon>Motilibacteraceae</taxon>
        <taxon>Motilibacter</taxon>
    </lineage>
</organism>
<dbReference type="EMBL" id="RBWV01000012">
    <property type="protein sequence ID" value="RKS73859.1"/>
    <property type="molecule type" value="Genomic_DNA"/>
</dbReference>
<sequence length="177" mass="20134">MHEPFRTMLAVGGRTNSLGRTAEVVRAVLADRSRLEELYDCLFEQDAWLRMRAADALEKVCREHPDWLEPFVDRWARDLGASRQASLQWHLAQVYRQVRLTAAQRAVAAAWLEQLVATADVDWIVAANALDTLAEFTRRGEFSGRRLVTLLRVQQSHTSKSVVKRSGTLLAEFTDAR</sequence>
<dbReference type="InterPro" id="IPR016024">
    <property type="entry name" value="ARM-type_fold"/>
</dbReference>
<dbReference type="Proteomes" id="UP000281955">
    <property type="component" value="Unassembled WGS sequence"/>
</dbReference>
<dbReference type="RefSeq" id="WP_121193662.1">
    <property type="nucleotide sequence ID" value="NZ_RBWV01000012.1"/>
</dbReference>
<accession>A0A420XNT4</accession>
<evidence type="ECO:0000313" key="2">
    <source>
        <dbReference type="Proteomes" id="UP000281955"/>
    </source>
</evidence>